<dbReference type="GO" id="GO:0004146">
    <property type="term" value="F:dihydrofolate reductase activity"/>
    <property type="evidence" value="ECO:0007669"/>
    <property type="project" value="UniProtKB-EC"/>
</dbReference>
<dbReference type="RefSeq" id="WP_064442498.1">
    <property type="nucleotide sequence ID" value="NZ_BDDI01000027.1"/>
</dbReference>
<evidence type="ECO:0000256" key="2">
    <source>
        <dbReference type="ARBA" id="ARBA00009539"/>
    </source>
</evidence>
<dbReference type="SUPFAM" id="SSF53597">
    <property type="entry name" value="Dihydrofolate reductase-like"/>
    <property type="match status" value="1"/>
</dbReference>
<keyword evidence="11" id="KW-1185">Reference proteome</keyword>
<organism evidence="10 11">
    <name type="scientific">Hoyosella altamirensis</name>
    <dbReference type="NCBI Taxonomy" id="616997"/>
    <lineage>
        <taxon>Bacteria</taxon>
        <taxon>Bacillati</taxon>
        <taxon>Actinomycetota</taxon>
        <taxon>Actinomycetes</taxon>
        <taxon>Mycobacteriales</taxon>
        <taxon>Hoyosellaceae</taxon>
        <taxon>Hoyosella</taxon>
    </lineage>
</organism>
<keyword evidence="5 7" id="KW-0521">NADP</keyword>
<dbReference type="PIRSF" id="PIRSF000194">
    <property type="entry name" value="DHFR"/>
    <property type="match status" value="1"/>
</dbReference>
<dbReference type="GO" id="GO:0046655">
    <property type="term" value="P:folic acid metabolic process"/>
    <property type="evidence" value="ECO:0007669"/>
    <property type="project" value="TreeGrafter"/>
</dbReference>
<dbReference type="InterPro" id="IPR012259">
    <property type="entry name" value="DHFR"/>
</dbReference>
<name>A0A839RHD4_9ACTN</name>
<dbReference type="UniPathway" id="UPA00077">
    <property type="reaction ID" value="UER00158"/>
</dbReference>
<reference evidence="10 11" key="1">
    <citation type="submission" date="2020-08" db="EMBL/GenBank/DDBJ databases">
        <title>Sequencing the genomes of 1000 actinobacteria strains.</title>
        <authorList>
            <person name="Klenk H.-P."/>
        </authorList>
    </citation>
    <scope>NUCLEOTIDE SEQUENCE [LARGE SCALE GENOMIC DNA]</scope>
    <source>
        <strain evidence="10 11">DSM 45258</strain>
    </source>
</reference>
<dbReference type="GO" id="GO:0046654">
    <property type="term" value="P:tetrahydrofolate biosynthetic process"/>
    <property type="evidence" value="ECO:0007669"/>
    <property type="project" value="UniProtKB-UniPathway"/>
</dbReference>
<evidence type="ECO:0000313" key="11">
    <source>
        <dbReference type="Proteomes" id="UP000567922"/>
    </source>
</evidence>
<dbReference type="Proteomes" id="UP000567922">
    <property type="component" value="Unassembled WGS sequence"/>
</dbReference>
<keyword evidence="6 7" id="KW-0560">Oxidoreductase</keyword>
<dbReference type="Gene3D" id="3.40.430.10">
    <property type="entry name" value="Dihydrofolate Reductase, subunit A"/>
    <property type="match status" value="1"/>
</dbReference>
<proteinExistence type="inferred from homology"/>
<dbReference type="InterPro" id="IPR017925">
    <property type="entry name" value="DHFR_CS"/>
</dbReference>
<dbReference type="PRINTS" id="PR00070">
    <property type="entry name" value="DHFR"/>
</dbReference>
<dbReference type="EMBL" id="JACHWS010000001">
    <property type="protein sequence ID" value="MBB3035797.1"/>
    <property type="molecule type" value="Genomic_DNA"/>
</dbReference>
<dbReference type="InterPro" id="IPR024072">
    <property type="entry name" value="DHFR-like_dom_sf"/>
</dbReference>
<evidence type="ECO:0000313" key="10">
    <source>
        <dbReference type="EMBL" id="MBB3035797.1"/>
    </source>
</evidence>
<evidence type="ECO:0000256" key="1">
    <source>
        <dbReference type="ARBA" id="ARBA00004903"/>
    </source>
</evidence>
<dbReference type="PROSITE" id="PS51330">
    <property type="entry name" value="DHFR_2"/>
    <property type="match status" value="1"/>
</dbReference>
<dbReference type="AlphaFoldDB" id="A0A839RHD4"/>
<comment type="pathway">
    <text evidence="1 7">Cofactor biosynthesis; tetrahydrofolate biosynthesis; 5,6,7,8-tetrahydrofolate from 7,8-dihydrofolate: step 1/1.</text>
</comment>
<evidence type="ECO:0000256" key="4">
    <source>
        <dbReference type="ARBA" id="ARBA00022563"/>
    </source>
</evidence>
<keyword evidence="4 7" id="KW-0554">One-carbon metabolism</keyword>
<dbReference type="GO" id="GO:0006730">
    <property type="term" value="P:one-carbon metabolic process"/>
    <property type="evidence" value="ECO:0007669"/>
    <property type="project" value="UniProtKB-KW"/>
</dbReference>
<dbReference type="GO" id="GO:0046452">
    <property type="term" value="P:dihydrofolate metabolic process"/>
    <property type="evidence" value="ECO:0007669"/>
    <property type="project" value="TreeGrafter"/>
</dbReference>
<dbReference type="PANTHER" id="PTHR48069">
    <property type="entry name" value="DIHYDROFOLATE REDUCTASE"/>
    <property type="match status" value="1"/>
</dbReference>
<dbReference type="PROSITE" id="PS00075">
    <property type="entry name" value="DHFR_1"/>
    <property type="match status" value="1"/>
</dbReference>
<evidence type="ECO:0000256" key="7">
    <source>
        <dbReference type="PIRNR" id="PIRNR000194"/>
    </source>
</evidence>
<dbReference type="CDD" id="cd00209">
    <property type="entry name" value="DHFR"/>
    <property type="match status" value="1"/>
</dbReference>
<dbReference type="EC" id="1.5.1.3" evidence="3 7"/>
<dbReference type="GO" id="GO:0050661">
    <property type="term" value="F:NADP binding"/>
    <property type="evidence" value="ECO:0007669"/>
    <property type="project" value="InterPro"/>
</dbReference>
<dbReference type="GO" id="GO:0005829">
    <property type="term" value="C:cytosol"/>
    <property type="evidence" value="ECO:0007669"/>
    <property type="project" value="TreeGrafter"/>
</dbReference>
<dbReference type="InterPro" id="IPR001796">
    <property type="entry name" value="DHFR_dom"/>
</dbReference>
<dbReference type="Pfam" id="PF00186">
    <property type="entry name" value="DHFR_1"/>
    <property type="match status" value="1"/>
</dbReference>
<comment type="function">
    <text evidence="7">Key enzyme in folate metabolism. Catalyzes an essential reaction for de novo glycine and purine synthesis, and for DNA precursor synthesis.</text>
</comment>
<gene>
    <name evidence="10" type="ORF">FHU29_000231</name>
</gene>
<sequence length="162" mass="18183">MRMIWAQSRGRVIGNQGAIPWHIPEDMAHFRETTQGCPVIMGRATWDSLKPKFRPLPGRDNIVVTRQPNWAAEGAIVAHSLPEAFEEANRKAWVMGGSQIYAEALPYASLAVVTEVDIDVPGDAFAPELDDSWTLESADPAEGWHTSKNGHRYRYLRYLRPA</sequence>
<evidence type="ECO:0000256" key="3">
    <source>
        <dbReference type="ARBA" id="ARBA00012856"/>
    </source>
</evidence>
<comment type="caution">
    <text evidence="10">The sequence shown here is derived from an EMBL/GenBank/DDBJ whole genome shotgun (WGS) entry which is preliminary data.</text>
</comment>
<evidence type="ECO:0000259" key="9">
    <source>
        <dbReference type="PROSITE" id="PS51330"/>
    </source>
</evidence>
<evidence type="ECO:0000256" key="5">
    <source>
        <dbReference type="ARBA" id="ARBA00022857"/>
    </source>
</evidence>
<protein>
    <recommendedName>
        <fullName evidence="3 7">Dihydrofolate reductase</fullName>
        <ecNumber evidence="3 7">1.5.1.3</ecNumber>
    </recommendedName>
</protein>
<comment type="similarity">
    <text evidence="2 7 8">Belongs to the dihydrofolate reductase family.</text>
</comment>
<dbReference type="OrthoDB" id="9804315at2"/>
<comment type="catalytic activity">
    <reaction evidence="7">
        <text>(6S)-5,6,7,8-tetrahydrofolate + NADP(+) = 7,8-dihydrofolate + NADPH + H(+)</text>
        <dbReference type="Rhea" id="RHEA:15009"/>
        <dbReference type="ChEBI" id="CHEBI:15378"/>
        <dbReference type="ChEBI" id="CHEBI:57451"/>
        <dbReference type="ChEBI" id="CHEBI:57453"/>
        <dbReference type="ChEBI" id="CHEBI:57783"/>
        <dbReference type="ChEBI" id="CHEBI:58349"/>
        <dbReference type="EC" id="1.5.1.3"/>
    </reaction>
</comment>
<accession>A0A839RHD4</accession>
<evidence type="ECO:0000256" key="6">
    <source>
        <dbReference type="ARBA" id="ARBA00023002"/>
    </source>
</evidence>
<feature type="domain" description="DHFR" evidence="9">
    <location>
        <begin position="1"/>
        <end position="160"/>
    </location>
</feature>
<dbReference type="PANTHER" id="PTHR48069:SF3">
    <property type="entry name" value="DIHYDROFOLATE REDUCTASE"/>
    <property type="match status" value="1"/>
</dbReference>
<evidence type="ECO:0000256" key="8">
    <source>
        <dbReference type="RuleBase" id="RU004474"/>
    </source>
</evidence>